<dbReference type="InterPro" id="IPR016181">
    <property type="entry name" value="Acyl_CoA_acyltransferase"/>
</dbReference>
<name>A0A399F5R0_9DEIN</name>
<reference evidence="2 3" key="1">
    <citation type="submission" date="2018-08" db="EMBL/GenBank/DDBJ databases">
        <title>Meiothermus granaticius genome AF-68 sequencing project.</title>
        <authorList>
            <person name="Da Costa M.S."/>
            <person name="Albuquerque L."/>
            <person name="Raposo P."/>
            <person name="Froufe H.J.C."/>
            <person name="Barroso C.S."/>
            <person name="Egas C."/>
        </authorList>
    </citation>
    <scope>NUCLEOTIDE SEQUENCE [LARGE SCALE GENOMIC DNA]</scope>
    <source>
        <strain evidence="2 3">AF-68</strain>
    </source>
</reference>
<keyword evidence="2" id="KW-0808">Transferase</keyword>
<dbReference type="Proteomes" id="UP000266178">
    <property type="component" value="Unassembled WGS sequence"/>
</dbReference>
<dbReference type="InterPro" id="IPR000182">
    <property type="entry name" value="GNAT_dom"/>
</dbReference>
<proteinExistence type="predicted"/>
<dbReference type="AlphaFoldDB" id="A0A399F5R0"/>
<dbReference type="Pfam" id="PF00583">
    <property type="entry name" value="Acetyltransf_1"/>
    <property type="match status" value="1"/>
</dbReference>
<evidence type="ECO:0000313" key="2">
    <source>
        <dbReference type="EMBL" id="RIH91994.1"/>
    </source>
</evidence>
<feature type="domain" description="N-acetyltransferase" evidence="1">
    <location>
        <begin position="3"/>
        <end position="149"/>
    </location>
</feature>
<dbReference type="RefSeq" id="WP_170146447.1">
    <property type="nucleotide sequence ID" value="NZ_BJXM01000007.1"/>
</dbReference>
<organism evidence="2 3">
    <name type="scientific">Meiothermus granaticius NBRC 107808</name>
    <dbReference type="NCBI Taxonomy" id="1227551"/>
    <lineage>
        <taxon>Bacteria</taxon>
        <taxon>Thermotogati</taxon>
        <taxon>Deinococcota</taxon>
        <taxon>Deinococci</taxon>
        <taxon>Thermales</taxon>
        <taxon>Thermaceae</taxon>
        <taxon>Meiothermus</taxon>
    </lineage>
</organism>
<keyword evidence="3" id="KW-1185">Reference proteome</keyword>
<dbReference type="PROSITE" id="PS51186">
    <property type="entry name" value="GNAT"/>
    <property type="match status" value="1"/>
</dbReference>
<evidence type="ECO:0000313" key="3">
    <source>
        <dbReference type="Proteomes" id="UP000266178"/>
    </source>
</evidence>
<accession>A0A399F5R0</accession>
<sequence length="165" mass="19168">MNTIIRAYTEADQKGCLEVFDSNLPKYFSIEERQDFATFLKQPSCVYLVMEQSGEVVGCGGYYVNRENREAGLCWGLVHRRFHGTGLGKRLALERLERILRQPEVGFIRLDTSQHTFGFFEKLGFVTENITPNGYWDGLDRYDMRLRLDETARQRIIQAYQGVQP</sequence>
<dbReference type="EMBL" id="QWLB01000027">
    <property type="protein sequence ID" value="RIH91994.1"/>
    <property type="molecule type" value="Genomic_DNA"/>
</dbReference>
<gene>
    <name evidence="2" type="ORF">Mgrana_02067</name>
</gene>
<evidence type="ECO:0000259" key="1">
    <source>
        <dbReference type="PROSITE" id="PS51186"/>
    </source>
</evidence>
<dbReference type="GO" id="GO:0016747">
    <property type="term" value="F:acyltransferase activity, transferring groups other than amino-acyl groups"/>
    <property type="evidence" value="ECO:0007669"/>
    <property type="project" value="InterPro"/>
</dbReference>
<dbReference type="SUPFAM" id="SSF55729">
    <property type="entry name" value="Acyl-CoA N-acyltransferases (Nat)"/>
    <property type="match status" value="1"/>
</dbReference>
<dbReference type="CDD" id="cd04301">
    <property type="entry name" value="NAT_SF"/>
    <property type="match status" value="1"/>
</dbReference>
<protein>
    <submittedName>
        <fullName evidence="2">Acetyltransferase (GNAT) domain protein</fullName>
    </submittedName>
</protein>
<comment type="caution">
    <text evidence="2">The sequence shown here is derived from an EMBL/GenBank/DDBJ whole genome shotgun (WGS) entry which is preliminary data.</text>
</comment>
<dbReference type="Gene3D" id="3.40.630.30">
    <property type="match status" value="1"/>
</dbReference>